<comment type="caution">
    <text evidence="2">The sequence shown here is derived from an EMBL/GenBank/DDBJ whole genome shotgun (WGS) entry which is preliminary data.</text>
</comment>
<dbReference type="Gene3D" id="3.40.1190.20">
    <property type="match status" value="1"/>
</dbReference>
<proteinExistence type="predicted"/>
<evidence type="ECO:0000259" key="1">
    <source>
        <dbReference type="Pfam" id="PF00294"/>
    </source>
</evidence>
<feature type="domain" description="Carbohydrate kinase PfkB" evidence="1">
    <location>
        <begin position="2"/>
        <end position="109"/>
    </location>
</feature>
<dbReference type="Pfam" id="PF00294">
    <property type="entry name" value="PfkB"/>
    <property type="match status" value="1"/>
</dbReference>
<dbReference type="AlphaFoldDB" id="A0AAP0X0H7"/>
<evidence type="ECO:0000313" key="2">
    <source>
        <dbReference type="EMBL" id="KAK9281183.1"/>
    </source>
</evidence>
<dbReference type="InterPro" id="IPR029056">
    <property type="entry name" value="Ribokinase-like"/>
</dbReference>
<sequence length="190" mass="20165">MSDVLLLTADEAEALTGIGNPILAGQELLRKGIRTKWVIVKMGAKGSILISMSSISCAPAFKVNVVDTVGCGDSFVAAIAFGFIHKMSMVNTLAIANAVGAATAMGCGAGRNVATLEQVTKLMRASNLNEDDKFWNELLSENLDAQEITFLSKTVINGTNKQLKRVSLQKVVSELLPKLESARLEGIVPS</sequence>
<name>A0AAP0X0H7_LIQFO</name>
<dbReference type="PANTHER" id="PTHR47826:SF1">
    <property type="entry name" value="OS03G0164700 PROTEIN"/>
    <property type="match status" value="1"/>
</dbReference>
<dbReference type="EMBL" id="JBBPBK010000007">
    <property type="protein sequence ID" value="KAK9281183.1"/>
    <property type="molecule type" value="Genomic_DNA"/>
</dbReference>
<protein>
    <recommendedName>
        <fullName evidence="1">Carbohydrate kinase PfkB domain-containing protein</fullName>
    </recommendedName>
</protein>
<gene>
    <name evidence="2" type="ORF">L1049_004078</name>
</gene>
<evidence type="ECO:0000313" key="3">
    <source>
        <dbReference type="Proteomes" id="UP001415857"/>
    </source>
</evidence>
<keyword evidence="3" id="KW-1185">Reference proteome</keyword>
<accession>A0AAP0X0H7</accession>
<dbReference type="PANTHER" id="PTHR47826">
    <property type="entry name" value="OS03G0164700 PROTEIN"/>
    <property type="match status" value="1"/>
</dbReference>
<dbReference type="SUPFAM" id="SSF53613">
    <property type="entry name" value="Ribokinase-like"/>
    <property type="match status" value="1"/>
</dbReference>
<dbReference type="InterPro" id="IPR011611">
    <property type="entry name" value="PfkB_dom"/>
</dbReference>
<dbReference type="Proteomes" id="UP001415857">
    <property type="component" value="Unassembled WGS sequence"/>
</dbReference>
<organism evidence="2 3">
    <name type="scientific">Liquidambar formosana</name>
    <name type="common">Formosan gum</name>
    <dbReference type="NCBI Taxonomy" id="63359"/>
    <lineage>
        <taxon>Eukaryota</taxon>
        <taxon>Viridiplantae</taxon>
        <taxon>Streptophyta</taxon>
        <taxon>Embryophyta</taxon>
        <taxon>Tracheophyta</taxon>
        <taxon>Spermatophyta</taxon>
        <taxon>Magnoliopsida</taxon>
        <taxon>eudicotyledons</taxon>
        <taxon>Gunneridae</taxon>
        <taxon>Pentapetalae</taxon>
        <taxon>Saxifragales</taxon>
        <taxon>Altingiaceae</taxon>
        <taxon>Liquidambar</taxon>
    </lineage>
</organism>
<reference evidence="2 3" key="1">
    <citation type="journal article" date="2024" name="Plant J.">
        <title>Genome sequences and population genomics reveal climatic adaptation and genomic divergence between two closely related sweetgum species.</title>
        <authorList>
            <person name="Xu W.Q."/>
            <person name="Ren C.Q."/>
            <person name="Zhang X.Y."/>
            <person name="Comes H.P."/>
            <person name="Liu X.H."/>
            <person name="Li Y.G."/>
            <person name="Kettle C.J."/>
            <person name="Jalonen R."/>
            <person name="Gaisberger H."/>
            <person name="Ma Y.Z."/>
            <person name="Qiu Y.X."/>
        </authorList>
    </citation>
    <scope>NUCLEOTIDE SEQUENCE [LARGE SCALE GENOMIC DNA]</scope>
    <source>
        <strain evidence="2">Hangzhou</strain>
    </source>
</reference>